<evidence type="ECO:0000313" key="8">
    <source>
        <dbReference type="EMBL" id="SHG74748.1"/>
    </source>
</evidence>
<evidence type="ECO:0000256" key="2">
    <source>
        <dbReference type="ARBA" id="ARBA00023136"/>
    </source>
</evidence>
<feature type="chain" id="PRO_5012567557" evidence="6">
    <location>
        <begin position="23"/>
        <end position="430"/>
    </location>
</feature>
<keyword evidence="6" id="KW-0732">Signal</keyword>
<keyword evidence="2 4" id="KW-0472">Membrane</keyword>
<feature type="compositionally biased region" description="Basic and acidic residues" evidence="5">
    <location>
        <begin position="40"/>
        <end position="56"/>
    </location>
</feature>
<dbReference type="PROSITE" id="PS51123">
    <property type="entry name" value="OMPA_2"/>
    <property type="match status" value="1"/>
</dbReference>
<evidence type="ECO:0000256" key="3">
    <source>
        <dbReference type="ARBA" id="ARBA00023237"/>
    </source>
</evidence>
<comment type="subcellular location">
    <subcellularLocation>
        <location evidence="1">Cell outer membrane</location>
    </subcellularLocation>
</comment>
<gene>
    <name evidence="8" type="ORF">SAMN04488116_2369</name>
</gene>
<dbReference type="InterPro" id="IPR006665">
    <property type="entry name" value="OmpA-like"/>
</dbReference>
<organism evidence="8 9">
    <name type="scientific">Flagellimonas flava</name>
    <dbReference type="NCBI Taxonomy" id="570519"/>
    <lineage>
        <taxon>Bacteria</taxon>
        <taxon>Pseudomonadati</taxon>
        <taxon>Bacteroidota</taxon>
        <taxon>Flavobacteriia</taxon>
        <taxon>Flavobacteriales</taxon>
        <taxon>Flavobacteriaceae</taxon>
        <taxon>Flagellimonas</taxon>
    </lineage>
</organism>
<dbReference type="InterPro" id="IPR036737">
    <property type="entry name" value="OmpA-like_sf"/>
</dbReference>
<dbReference type="InterPro" id="IPR006664">
    <property type="entry name" value="OMP_bac"/>
</dbReference>
<feature type="domain" description="OmpA-like" evidence="7">
    <location>
        <begin position="316"/>
        <end position="430"/>
    </location>
</feature>
<protein>
    <submittedName>
        <fullName evidence="8">Outer membrane protein OmpA</fullName>
    </submittedName>
</protein>
<feature type="region of interest" description="Disordered" evidence="5">
    <location>
        <begin position="40"/>
        <end position="101"/>
    </location>
</feature>
<dbReference type="CDD" id="cd07185">
    <property type="entry name" value="OmpA_C-like"/>
    <property type="match status" value="1"/>
</dbReference>
<dbReference type="Proteomes" id="UP000184532">
    <property type="component" value="Unassembled WGS sequence"/>
</dbReference>
<evidence type="ECO:0000256" key="5">
    <source>
        <dbReference type="SAM" id="MobiDB-lite"/>
    </source>
</evidence>
<evidence type="ECO:0000256" key="1">
    <source>
        <dbReference type="ARBA" id="ARBA00004442"/>
    </source>
</evidence>
<accession>A0A1M5MBU5</accession>
<dbReference type="PANTHER" id="PTHR30329">
    <property type="entry name" value="STATOR ELEMENT OF FLAGELLAR MOTOR COMPLEX"/>
    <property type="match status" value="1"/>
</dbReference>
<name>A0A1M5MBU5_9FLAO</name>
<keyword evidence="9" id="KW-1185">Reference proteome</keyword>
<dbReference type="Pfam" id="PF00691">
    <property type="entry name" value="OmpA"/>
    <property type="match status" value="1"/>
</dbReference>
<proteinExistence type="predicted"/>
<dbReference type="OrthoDB" id="9800869at2"/>
<dbReference type="STRING" id="570519.SAMN04488116_2369"/>
<dbReference type="SUPFAM" id="SSF103088">
    <property type="entry name" value="OmpA-like"/>
    <property type="match status" value="1"/>
</dbReference>
<evidence type="ECO:0000256" key="4">
    <source>
        <dbReference type="PROSITE-ProRule" id="PRU00473"/>
    </source>
</evidence>
<dbReference type="AlphaFoldDB" id="A0A1M5MBU5"/>
<sequence length="430" mass="48652">MKIKIALLFSCAFFLGFGTSNAQFLKKLGKRAERAAENTVLRKTDQKVSKETEKAMDTILNGNKKTKRKKQNKTKEPREDQESLPNNTSESETQKKPGPSVWSAYNFVPGDEVIFFDDLRDEENGEFPSRWDILKGNAENASFEGENVIAMKHESIIMPLMDTHNYLPEVFTLEFDIYFDVKKYSYRSNYYLRLGPEIGSHYFGEGNKNWITAITIKKNGIKFSTDVNGVRKNFQDAKNELEELGQGAWRHIAIAFNKRSFKIFINEHRVVNIPNLGFKPEMFSIGYSNNYASDDEVIVVKNIRLAKGGKKLYDRVIQEGKFVTRGILFTVNSATIKPESGGVLKEVAAMMQDHADLNFKIEGHTDSDGDEEYNLSLSKQRAEAVKQALIDLGIADGRLTTEGRGESVPVANNTSPEGKANNRRVEFIKI</sequence>
<dbReference type="RefSeq" id="WP_073179768.1">
    <property type="nucleotide sequence ID" value="NZ_FQWL01000003.1"/>
</dbReference>
<evidence type="ECO:0000259" key="7">
    <source>
        <dbReference type="PROSITE" id="PS51123"/>
    </source>
</evidence>
<keyword evidence="3" id="KW-0998">Cell outer membrane</keyword>
<feature type="signal peptide" evidence="6">
    <location>
        <begin position="1"/>
        <end position="22"/>
    </location>
</feature>
<dbReference type="GO" id="GO:0009279">
    <property type="term" value="C:cell outer membrane"/>
    <property type="evidence" value="ECO:0007669"/>
    <property type="project" value="UniProtKB-SubCell"/>
</dbReference>
<dbReference type="InterPro" id="IPR050330">
    <property type="entry name" value="Bact_OuterMem_StrucFunc"/>
</dbReference>
<dbReference type="PRINTS" id="PR01021">
    <property type="entry name" value="OMPADOMAIN"/>
</dbReference>
<evidence type="ECO:0000256" key="6">
    <source>
        <dbReference type="SAM" id="SignalP"/>
    </source>
</evidence>
<dbReference type="Gene3D" id="3.30.1330.60">
    <property type="entry name" value="OmpA-like domain"/>
    <property type="match status" value="1"/>
</dbReference>
<evidence type="ECO:0000313" key="9">
    <source>
        <dbReference type="Proteomes" id="UP000184532"/>
    </source>
</evidence>
<reference evidence="9" key="1">
    <citation type="submission" date="2016-11" db="EMBL/GenBank/DDBJ databases">
        <authorList>
            <person name="Varghese N."/>
            <person name="Submissions S."/>
        </authorList>
    </citation>
    <scope>NUCLEOTIDE SEQUENCE [LARGE SCALE GENOMIC DNA]</scope>
    <source>
        <strain evidence="9">DSM 22638</strain>
    </source>
</reference>
<dbReference type="PANTHER" id="PTHR30329:SF21">
    <property type="entry name" value="LIPOPROTEIN YIAD-RELATED"/>
    <property type="match status" value="1"/>
</dbReference>
<dbReference type="EMBL" id="FQWL01000003">
    <property type="protein sequence ID" value="SHG74748.1"/>
    <property type="molecule type" value="Genomic_DNA"/>
</dbReference>